<gene>
    <name evidence="1" type="ORF">CFK39_07470</name>
</gene>
<dbReference type="AlphaFoldDB" id="A0A220UCN0"/>
<proteinExistence type="predicted"/>
<evidence type="ECO:0000313" key="1">
    <source>
        <dbReference type="EMBL" id="ASK65701.1"/>
    </source>
</evidence>
<organism evidence="1 2">
    <name type="scientific">Brachybacterium avium</name>
    <dbReference type="NCBI Taxonomy" id="2017485"/>
    <lineage>
        <taxon>Bacteria</taxon>
        <taxon>Bacillati</taxon>
        <taxon>Actinomycetota</taxon>
        <taxon>Actinomycetes</taxon>
        <taxon>Micrococcales</taxon>
        <taxon>Dermabacteraceae</taxon>
        <taxon>Brachybacterium</taxon>
    </lineage>
</organism>
<dbReference type="Proteomes" id="UP000198398">
    <property type="component" value="Chromosome"/>
</dbReference>
<evidence type="ECO:0000313" key="2">
    <source>
        <dbReference type="Proteomes" id="UP000198398"/>
    </source>
</evidence>
<sequence length="159" mass="16812">MTSPRNGPQVLARRTLLALAVLGVAACGTRTPEGEHDDEEAGPMELTSGREIDDVVVELWKDGGEAALSGIVGVEFDDLLVFPEGTPAERVNEAAGGELLGGKYYQSSTQLFLFRAGGSAVLAAMISSDVFEHEIQNATFGPEVRIVAHGDQQLVTLES</sequence>
<reference evidence="2" key="1">
    <citation type="submission" date="2017-07" db="EMBL/GenBank/DDBJ databases">
        <title>Brachybacterium sp. VR2415.</title>
        <authorList>
            <person name="Tak E.J."/>
            <person name="Bae J.-W."/>
        </authorList>
    </citation>
    <scope>NUCLEOTIDE SEQUENCE [LARGE SCALE GENOMIC DNA]</scope>
    <source>
        <strain evidence="2">VR2415</strain>
    </source>
</reference>
<keyword evidence="2" id="KW-1185">Reference proteome</keyword>
<dbReference type="KEGG" id="brv:CFK39_07470"/>
<dbReference type="OrthoDB" id="9922924at2"/>
<dbReference type="RefSeq" id="WP_089064942.1">
    <property type="nucleotide sequence ID" value="NZ_CP022316.1"/>
</dbReference>
<dbReference type="PROSITE" id="PS51257">
    <property type="entry name" value="PROKAR_LIPOPROTEIN"/>
    <property type="match status" value="1"/>
</dbReference>
<protein>
    <submittedName>
        <fullName evidence="1">Uncharacterized protein</fullName>
    </submittedName>
</protein>
<accession>A0A220UCN0</accession>
<dbReference type="EMBL" id="CP022316">
    <property type="protein sequence ID" value="ASK65701.1"/>
    <property type="molecule type" value="Genomic_DNA"/>
</dbReference>
<name>A0A220UCN0_9MICO</name>